<gene>
    <name evidence="4" type="ORF">PR001_g27687</name>
    <name evidence="3" type="ORF">PR002_g28235</name>
    <name evidence="5" type="ORF">PR003_g28522</name>
</gene>
<accession>A0A6A3HD00</accession>
<reference evidence="6 8" key="1">
    <citation type="submission" date="2018-09" db="EMBL/GenBank/DDBJ databases">
        <title>Genomic investigation of the strawberry pathogen Phytophthora fragariae indicates pathogenicity is determined by transcriptional variation in three key races.</title>
        <authorList>
            <person name="Adams T.M."/>
            <person name="Armitage A.D."/>
            <person name="Sobczyk M.K."/>
            <person name="Bates H.J."/>
            <person name="Dunwell J.M."/>
            <person name="Nellist C.F."/>
            <person name="Harrison R.J."/>
        </authorList>
    </citation>
    <scope>NUCLEOTIDE SEQUENCE [LARGE SCALE GENOMIC DNA]</scope>
    <source>
        <strain evidence="4 6">SCRP249</strain>
        <strain evidence="3 8">SCRP324</strain>
        <strain evidence="5 7">SCRP333</strain>
    </source>
</reference>
<feature type="chain" id="PRO_5036164128" description="Secreted protein" evidence="2">
    <location>
        <begin position="19"/>
        <end position="85"/>
    </location>
</feature>
<keyword evidence="7" id="KW-1185">Reference proteome</keyword>
<evidence type="ECO:0000256" key="1">
    <source>
        <dbReference type="SAM" id="MobiDB-lite"/>
    </source>
</evidence>
<organism evidence="3 8">
    <name type="scientific">Phytophthora rubi</name>
    <dbReference type="NCBI Taxonomy" id="129364"/>
    <lineage>
        <taxon>Eukaryota</taxon>
        <taxon>Sar</taxon>
        <taxon>Stramenopiles</taxon>
        <taxon>Oomycota</taxon>
        <taxon>Peronosporomycetes</taxon>
        <taxon>Peronosporales</taxon>
        <taxon>Peronosporaceae</taxon>
        <taxon>Phytophthora</taxon>
    </lineage>
</organism>
<dbReference type="EMBL" id="QXFT01004364">
    <property type="protein sequence ID" value="KAE9278445.1"/>
    <property type="molecule type" value="Genomic_DNA"/>
</dbReference>
<proteinExistence type="predicted"/>
<evidence type="ECO:0000313" key="8">
    <source>
        <dbReference type="Proteomes" id="UP000435112"/>
    </source>
</evidence>
<dbReference type="Proteomes" id="UP000434957">
    <property type="component" value="Unassembled WGS sequence"/>
</dbReference>
<evidence type="ECO:0000256" key="2">
    <source>
        <dbReference type="SAM" id="SignalP"/>
    </source>
</evidence>
<dbReference type="Proteomes" id="UP000435112">
    <property type="component" value="Unassembled WGS sequence"/>
</dbReference>
<evidence type="ECO:0000313" key="3">
    <source>
        <dbReference type="EMBL" id="KAE8966872.1"/>
    </source>
</evidence>
<dbReference type="EMBL" id="QXFV01004593">
    <property type="protein sequence ID" value="KAE8968796.1"/>
    <property type="molecule type" value="Genomic_DNA"/>
</dbReference>
<name>A0A6A3HD00_9STRA</name>
<dbReference type="AlphaFoldDB" id="A0A6A3HD00"/>
<dbReference type="EMBL" id="QXFU01004827">
    <property type="protein sequence ID" value="KAE8966872.1"/>
    <property type="molecule type" value="Genomic_DNA"/>
</dbReference>
<evidence type="ECO:0008006" key="9">
    <source>
        <dbReference type="Google" id="ProtNLM"/>
    </source>
</evidence>
<feature type="signal peptide" evidence="2">
    <location>
        <begin position="1"/>
        <end position="18"/>
    </location>
</feature>
<evidence type="ECO:0000313" key="6">
    <source>
        <dbReference type="Proteomes" id="UP000429607"/>
    </source>
</evidence>
<keyword evidence="2" id="KW-0732">Signal</keyword>
<evidence type="ECO:0000313" key="7">
    <source>
        <dbReference type="Proteomes" id="UP000434957"/>
    </source>
</evidence>
<feature type="compositionally biased region" description="Basic and acidic residues" evidence="1">
    <location>
        <begin position="66"/>
        <end position="76"/>
    </location>
</feature>
<sequence length="85" mass="9074">MLKILHWAQLLLPSAAKATFIGQKAAERSEGGPRRRSGPIGRYSGTAGTANHRTHQHTTPSSAVSRRGERNGDRHCPSGALAAFT</sequence>
<protein>
    <recommendedName>
        <fullName evidence="9">Secreted protein</fullName>
    </recommendedName>
</protein>
<evidence type="ECO:0000313" key="5">
    <source>
        <dbReference type="EMBL" id="KAE9278445.1"/>
    </source>
</evidence>
<dbReference type="Proteomes" id="UP000429607">
    <property type="component" value="Unassembled WGS sequence"/>
</dbReference>
<feature type="region of interest" description="Disordered" evidence="1">
    <location>
        <begin position="23"/>
        <end position="85"/>
    </location>
</feature>
<feature type="compositionally biased region" description="Polar residues" evidence="1">
    <location>
        <begin position="46"/>
        <end position="64"/>
    </location>
</feature>
<evidence type="ECO:0000313" key="4">
    <source>
        <dbReference type="EMBL" id="KAE8968796.1"/>
    </source>
</evidence>
<comment type="caution">
    <text evidence="3">The sequence shown here is derived from an EMBL/GenBank/DDBJ whole genome shotgun (WGS) entry which is preliminary data.</text>
</comment>